<dbReference type="Pfam" id="PF00334">
    <property type="entry name" value="NDK"/>
    <property type="match status" value="1"/>
</dbReference>
<evidence type="ECO:0000256" key="6">
    <source>
        <dbReference type="ARBA" id="ARBA00022777"/>
    </source>
</evidence>
<dbReference type="CDD" id="cd04413">
    <property type="entry name" value="NDPk_I"/>
    <property type="match status" value="1"/>
</dbReference>
<dbReference type="InterPro" id="IPR001564">
    <property type="entry name" value="Nucleoside_diP_kinase"/>
</dbReference>
<feature type="binding site" evidence="12 13">
    <location>
        <position position="9"/>
    </location>
    <ligand>
        <name>ATP</name>
        <dbReference type="ChEBI" id="CHEBI:30616"/>
    </ligand>
</feature>
<evidence type="ECO:0000256" key="8">
    <source>
        <dbReference type="ARBA" id="ARBA00022842"/>
    </source>
</evidence>
<sequence length="149" mass="16712">MERTFIMIKPDGVQRGLTGEIIKRLEQKGFNLIGMKMMSVSRELAEKHYDVHRDKPFFGNLVEFIISAPVVAMVWEGEGVVASARKIIGATNPLSAEPGTIRGDYGISIGRNLIHGSDAVETAQREISLWFEETELSSWEAALKTWIYE</sequence>
<dbReference type="GO" id="GO:0006183">
    <property type="term" value="P:GTP biosynthetic process"/>
    <property type="evidence" value="ECO:0007669"/>
    <property type="project" value="UniProtKB-UniRule"/>
</dbReference>
<dbReference type="InterPro" id="IPR034907">
    <property type="entry name" value="NDK-like_dom"/>
</dbReference>
<dbReference type="GO" id="GO:0005524">
    <property type="term" value="F:ATP binding"/>
    <property type="evidence" value="ECO:0007669"/>
    <property type="project" value="UniProtKB-UniRule"/>
</dbReference>
<organism evidence="17 18">
    <name type="scientific">Dactylococcopsis salina (strain PCC 8305)</name>
    <name type="common">Myxobactron salinum</name>
    <dbReference type="NCBI Taxonomy" id="13035"/>
    <lineage>
        <taxon>Bacteria</taxon>
        <taxon>Bacillati</taxon>
        <taxon>Cyanobacteriota</taxon>
        <taxon>Cyanophyceae</taxon>
        <taxon>Nodosilineales</taxon>
        <taxon>Cymatolegaceae</taxon>
        <taxon>Dactylococcopsis</taxon>
    </lineage>
</organism>
<dbReference type="EC" id="2.7.4.6" evidence="12 15"/>
<feature type="binding site" evidence="12 13">
    <location>
        <position position="102"/>
    </location>
    <ligand>
        <name>ATP</name>
        <dbReference type="ChEBI" id="CHEBI:30616"/>
    </ligand>
</feature>
<comment type="catalytic activity">
    <reaction evidence="11">
        <text>dZDP + ATP = dZTP + ADP</text>
        <dbReference type="Rhea" id="RHEA:67644"/>
        <dbReference type="ChEBI" id="CHEBI:30616"/>
        <dbReference type="ChEBI" id="CHEBI:172929"/>
        <dbReference type="ChEBI" id="CHEBI:172931"/>
        <dbReference type="ChEBI" id="CHEBI:456216"/>
    </reaction>
</comment>
<feature type="binding site" evidence="12 13">
    <location>
        <position position="85"/>
    </location>
    <ligand>
        <name>ATP</name>
        <dbReference type="ChEBI" id="CHEBI:30616"/>
    </ligand>
</feature>
<dbReference type="Gene3D" id="3.30.70.141">
    <property type="entry name" value="Nucleoside diphosphate kinase-like domain"/>
    <property type="match status" value="1"/>
</dbReference>
<evidence type="ECO:0000259" key="16">
    <source>
        <dbReference type="SMART" id="SM00562"/>
    </source>
</evidence>
<dbReference type="PROSITE" id="PS51374">
    <property type="entry name" value="NDPK_LIKE"/>
    <property type="match status" value="1"/>
</dbReference>
<evidence type="ECO:0000256" key="10">
    <source>
        <dbReference type="ARBA" id="ARBA00024802"/>
    </source>
</evidence>
<keyword evidence="5 12" id="KW-0547">Nucleotide-binding</keyword>
<keyword evidence="12" id="KW-0597">Phosphoprotein</keyword>
<evidence type="ECO:0000256" key="11">
    <source>
        <dbReference type="ARBA" id="ARBA00047945"/>
    </source>
</evidence>
<keyword evidence="18" id="KW-1185">Reference proteome</keyword>
<evidence type="ECO:0000256" key="3">
    <source>
        <dbReference type="ARBA" id="ARBA00022679"/>
    </source>
</evidence>
<dbReference type="FunFam" id="3.30.70.141:FF:000002">
    <property type="entry name" value="Nucleoside diphosphate kinase"/>
    <property type="match status" value="1"/>
</dbReference>
<dbReference type="InterPro" id="IPR023005">
    <property type="entry name" value="Nucleoside_diP_kinase_AS"/>
</dbReference>
<keyword evidence="6 12" id="KW-0418">Kinase</keyword>
<dbReference type="SUPFAM" id="SSF54919">
    <property type="entry name" value="Nucleoside diphosphate kinase, NDK"/>
    <property type="match status" value="1"/>
</dbReference>
<feature type="domain" description="Nucleoside diphosphate kinase-like" evidence="16">
    <location>
        <begin position="1"/>
        <end position="138"/>
    </location>
</feature>
<comment type="catalytic activity">
    <reaction evidence="12">
        <text>a ribonucleoside 5'-diphosphate + ATP = a ribonucleoside 5'-triphosphate + ADP</text>
        <dbReference type="Rhea" id="RHEA:18113"/>
        <dbReference type="ChEBI" id="CHEBI:30616"/>
        <dbReference type="ChEBI" id="CHEBI:57930"/>
        <dbReference type="ChEBI" id="CHEBI:61557"/>
        <dbReference type="ChEBI" id="CHEBI:456216"/>
        <dbReference type="EC" id="2.7.4.6"/>
    </reaction>
</comment>
<keyword evidence="3 12" id="KW-0808">Transferase</keyword>
<evidence type="ECO:0000313" key="18">
    <source>
        <dbReference type="Proteomes" id="UP000010482"/>
    </source>
</evidence>
<comment type="catalytic activity">
    <reaction evidence="12 15">
        <text>a 2'-deoxyribonucleoside 5'-diphosphate + ATP = a 2'-deoxyribonucleoside 5'-triphosphate + ADP</text>
        <dbReference type="Rhea" id="RHEA:44640"/>
        <dbReference type="ChEBI" id="CHEBI:30616"/>
        <dbReference type="ChEBI" id="CHEBI:61560"/>
        <dbReference type="ChEBI" id="CHEBI:73316"/>
        <dbReference type="ChEBI" id="CHEBI:456216"/>
        <dbReference type="EC" id="2.7.4.6"/>
    </reaction>
</comment>
<evidence type="ECO:0000256" key="13">
    <source>
        <dbReference type="PROSITE-ProRule" id="PRU00706"/>
    </source>
</evidence>
<keyword evidence="7 12" id="KW-0067">ATP-binding</keyword>
<dbReference type="AlphaFoldDB" id="K9YTH9"/>
<feature type="binding site" evidence="12 13">
    <location>
        <position position="57"/>
    </location>
    <ligand>
        <name>ATP</name>
        <dbReference type="ChEBI" id="CHEBI:30616"/>
    </ligand>
</feature>
<evidence type="ECO:0000256" key="14">
    <source>
        <dbReference type="RuleBase" id="RU004011"/>
    </source>
</evidence>
<feature type="binding site" evidence="12 13">
    <location>
        <position position="91"/>
    </location>
    <ligand>
        <name>ATP</name>
        <dbReference type="ChEBI" id="CHEBI:30616"/>
    </ligand>
</feature>
<dbReference type="GO" id="GO:0004550">
    <property type="term" value="F:nucleoside diphosphate kinase activity"/>
    <property type="evidence" value="ECO:0007669"/>
    <property type="project" value="UniProtKB-UniRule"/>
</dbReference>
<protein>
    <recommendedName>
        <fullName evidence="12 15">Nucleoside diphosphate kinase</fullName>
        <shortName evidence="12">NDK</shortName>
        <shortName evidence="12">NDP kinase</shortName>
        <ecNumber evidence="12 15">2.7.4.6</ecNumber>
    </recommendedName>
    <alternativeName>
        <fullName evidence="12">Nucleoside-2-P kinase</fullName>
    </alternativeName>
</protein>
<dbReference type="GO" id="GO:0006228">
    <property type="term" value="P:UTP biosynthetic process"/>
    <property type="evidence" value="ECO:0007669"/>
    <property type="project" value="UniProtKB-UniRule"/>
</dbReference>
<dbReference type="RefSeq" id="WP_015228435.1">
    <property type="nucleotide sequence ID" value="NC_019780.1"/>
</dbReference>
<dbReference type="OrthoDB" id="9801161at2"/>
<evidence type="ECO:0000256" key="15">
    <source>
        <dbReference type="RuleBase" id="RU004013"/>
    </source>
</evidence>
<comment type="function">
    <text evidence="12">Major role in the synthesis of nucleoside triphosphates other than ATP. The ATP gamma phosphate is transferred to the NDP beta phosphate via a ping-pong mechanism, using a phosphorylated active-site intermediate.</text>
</comment>
<keyword evidence="4 12" id="KW-0479">Metal-binding</keyword>
<dbReference type="EMBL" id="CP003944">
    <property type="protein sequence ID" value="AFZ49423.1"/>
    <property type="molecule type" value="Genomic_DNA"/>
</dbReference>
<dbReference type="KEGG" id="dsl:Dacsa_0656"/>
<comment type="subunit">
    <text evidence="12">Homotetramer.</text>
</comment>
<dbReference type="InterPro" id="IPR036850">
    <property type="entry name" value="NDK-like_dom_sf"/>
</dbReference>
<evidence type="ECO:0000256" key="7">
    <source>
        <dbReference type="ARBA" id="ARBA00022840"/>
    </source>
</evidence>
<proteinExistence type="inferred from homology"/>
<comment type="cofactor">
    <cofactor evidence="1 12">
        <name>Mg(2+)</name>
        <dbReference type="ChEBI" id="CHEBI:18420"/>
    </cofactor>
</comment>
<feature type="binding site" evidence="12 13">
    <location>
        <position position="112"/>
    </location>
    <ligand>
        <name>ATP</name>
        <dbReference type="ChEBI" id="CHEBI:30616"/>
    </ligand>
</feature>
<comment type="subcellular location">
    <subcellularLocation>
        <location evidence="12">Cytoplasm</location>
    </subcellularLocation>
</comment>
<feature type="active site" description="Pros-phosphohistidine intermediate" evidence="12 13">
    <location>
        <position position="115"/>
    </location>
</feature>
<comment type="function">
    <text evidence="10">(Microbial infection) Catalyzes the phosphorylation of dZDP to dZTP, when the bacterium is infected by a phage that produces the substrate for the synthesis of dZTP (2- amino-2'-deoxyadenosine 5'-triphosphate), which is then used by the phage as a DNA polymerase substrate.</text>
</comment>
<dbReference type="STRING" id="13035.Dacsa_0656"/>
<dbReference type="NCBIfam" id="NF001908">
    <property type="entry name" value="PRK00668.1"/>
    <property type="match status" value="1"/>
</dbReference>
<evidence type="ECO:0000256" key="2">
    <source>
        <dbReference type="ARBA" id="ARBA00008142"/>
    </source>
</evidence>
<gene>
    <name evidence="12" type="primary">ndk</name>
    <name evidence="17" type="ORF">Dacsa_0656</name>
</gene>
<dbReference type="GO" id="GO:0006241">
    <property type="term" value="P:CTP biosynthetic process"/>
    <property type="evidence" value="ECO:0007669"/>
    <property type="project" value="UniProtKB-UniRule"/>
</dbReference>
<evidence type="ECO:0000256" key="12">
    <source>
        <dbReference type="HAMAP-Rule" id="MF_00451"/>
    </source>
</evidence>
<evidence type="ECO:0000256" key="9">
    <source>
        <dbReference type="ARBA" id="ARBA00023080"/>
    </source>
</evidence>
<evidence type="ECO:0000256" key="1">
    <source>
        <dbReference type="ARBA" id="ARBA00001946"/>
    </source>
</evidence>
<dbReference type="PRINTS" id="PR01243">
    <property type="entry name" value="NUCDPKINASE"/>
</dbReference>
<dbReference type="HAMAP" id="MF_00451">
    <property type="entry name" value="NDP_kinase"/>
    <property type="match status" value="1"/>
</dbReference>
<dbReference type="eggNOG" id="COG0105">
    <property type="taxonomic scope" value="Bacteria"/>
</dbReference>
<dbReference type="GO" id="GO:0005737">
    <property type="term" value="C:cytoplasm"/>
    <property type="evidence" value="ECO:0007669"/>
    <property type="project" value="UniProtKB-SubCell"/>
</dbReference>
<evidence type="ECO:0000256" key="4">
    <source>
        <dbReference type="ARBA" id="ARBA00022723"/>
    </source>
</evidence>
<evidence type="ECO:0000313" key="17">
    <source>
        <dbReference type="EMBL" id="AFZ49423.1"/>
    </source>
</evidence>
<keyword evidence="8 12" id="KW-0460">Magnesium</keyword>
<dbReference type="HOGENOM" id="CLU_060216_6_3_3"/>
<keyword evidence="9 12" id="KW-0546">Nucleotide metabolism</keyword>
<dbReference type="PATRIC" id="fig|13035.3.peg.739"/>
<reference evidence="17" key="1">
    <citation type="submission" date="2012-04" db="EMBL/GenBank/DDBJ databases">
        <title>Finished genome of Dactylococcopsis salina PCC 8305.</title>
        <authorList>
            <consortium name="US DOE Joint Genome Institute"/>
            <person name="Gugger M."/>
            <person name="Coursin T."/>
            <person name="Rippka R."/>
            <person name="Tandeau De Marsac N."/>
            <person name="Huntemann M."/>
            <person name="Wei C.-L."/>
            <person name="Han J."/>
            <person name="Detter J.C."/>
            <person name="Han C."/>
            <person name="Tapia R."/>
            <person name="Daligault H."/>
            <person name="Chen A."/>
            <person name="Krypides N."/>
            <person name="Mavromatis K."/>
            <person name="Markowitz V."/>
            <person name="Szeto E."/>
            <person name="Ivanova N."/>
            <person name="Ovchinnikova G."/>
            <person name="Pagani I."/>
            <person name="Pati A."/>
            <person name="Goodwin L."/>
            <person name="Peters L."/>
            <person name="Pitluck S."/>
            <person name="Woyke T."/>
            <person name="Kerfeld C."/>
        </authorList>
    </citation>
    <scope>NUCLEOTIDE SEQUENCE [LARGE SCALE GENOMIC DNA]</scope>
    <source>
        <strain evidence="17">PCC 8305</strain>
    </source>
</reference>
<accession>K9YTH9</accession>
<dbReference type="GO" id="GO:0046872">
    <property type="term" value="F:metal ion binding"/>
    <property type="evidence" value="ECO:0007669"/>
    <property type="project" value="UniProtKB-KW"/>
</dbReference>
<name>K9YTH9_DACS8</name>
<dbReference type="Proteomes" id="UP000010482">
    <property type="component" value="Chromosome"/>
</dbReference>
<keyword evidence="12" id="KW-0963">Cytoplasm</keyword>
<evidence type="ECO:0000256" key="5">
    <source>
        <dbReference type="ARBA" id="ARBA00022741"/>
    </source>
</evidence>
<comment type="similarity">
    <text evidence="2 12 13 14">Belongs to the NDK family.</text>
</comment>
<dbReference type="SMART" id="SM00562">
    <property type="entry name" value="NDK"/>
    <property type="match status" value="1"/>
</dbReference>
<dbReference type="PROSITE" id="PS00469">
    <property type="entry name" value="NDPK"/>
    <property type="match status" value="1"/>
</dbReference>
<dbReference type="PANTHER" id="PTHR11349">
    <property type="entry name" value="NUCLEOSIDE DIPHOSPHATE KINASE"/>
    <property type="match status" value="1"/>
</dbReference>